<keyword evidence="12" id="KW-0812">Transmembrane</keyword>
<keyword evidence="5" id="KW-0732">Signal</keyword>
<dbReference type="PROSITE" id="PS51892">
    <property type="entry name" value="SUBTILASE"/>
    <property type="match status" value="1"/>
</dbReference>
<evidence type="ECO:0000256" key="12">
    <source>
        <dbReference type="SAM" id="Phobius"/>
    </source>
</evidence>
<evidence type="ECO:0000256" key="7">
    <source>
        <dbReference type="ARBA" id="ARBA00022825"/>
    </source>
</evidence>
<feature type="active site" description="Charge relay system" evidence="9">
    <location>
        <position position="202"/>
    </location>
</feature>
<dbReference type="PANTHER" id="PTHR43806:SF11">
    <property type="entry name" value="CEREVISIN-RELATED"/>
    <property type="match status" value="1"/>
</dbReference>
<dbReference type="Pfam" id="PF00082">
    <property type="entry name" value="Peptidase_S8"/>
    <property type="match status" value="1"/>
</dbReference>
<comment type="caution">
    <text evidence="14">The sequence shown here is derived from an EMBL/GenBank/DDBJ whole genome shotgun (WGS) entry which is preliminary data.</text>
</comment>
<evidence type="ECO:0000256" key="2">
    <source>
        <dbReference type="ARBA" id="ARBA00011073"/>
    </source>
</evidence>
<evidence type="ECO:0000256" key="4">
    <source>
        <dbReference type="ARBA" id="ARBA00022670"/>
    </source>
</evidence>
<feature type="domain" description="Peptidase S8/S53" evidence="13">
    <location>
        <begin position="193"/>
        <end position="482"/>
    </location>
</feature>
<evidence type="ECO:0000256" key="6">
    <source>
        <dbReference type="ARBA" id="ARBA00022801"/>
    </source>
</evidence>
<reference evidence="14 15" key="1">
    <citation type="submission" date="2019-06" db="EMBL/GenBank/DDBJ databases">
        <title>Draft genome sequence of Actinomyces johnsonii CCUG 34287T.</title>
        <authorList>
            <person name="Salva-Serra F."/>
            <person name="Cardew S."/>
            <person name="Moore E."/>
        </authorList>
    </citation>
    <scope>NUCLEOTIDE SEQUENCE [LARGE SCALE GENOMIC DNA]</scope>
    <source>
        <strain evidence="14 15">CCUG 34287</strain>
    </source>
</reference>
<feature type="active site" description="Charge relay system" evidence="9">
    <location>
        <position position="266"/>
    </location>
</feature>
<feature type="transmembrane region" description="Helical" evidence="12">
    <location>
        <begin position="12"/>
        <end position="34"/>
    </location>
</feature>
<dbReference type="RefSeq" id="WP_021607368.1">
    <property type="nucleotide sequence ID" value="NZ_JASPFB010000002.1"/>
</dbReference>
<evidence type="ECO:0000313" key="14">
    <source>
        <dbReference type="EMBL" id="TQD43747.1"/>
    </source>
</evidence>
<dbReference type="InterPro" id="IPR023827">
    <property type="entry name" value="Peptidase_S8_Asp-AS"/>
</dbReference>
<feature type="active site" description="Charge relay system" evidence="9">
    <location>
        <position position="445"/>
    </location>
</feature>
<evidence type="ECO:0000256" key="9">
    <source>
        <dbReference type="PROSITE-ProRule" id="PRU01240"/>
    </source>
</evidence>
<dbReference type="Gene3D" id="3.40.50.200">
    <property type="entry name" value="Peptidase S8/S53 domain"/>
    <property type="match status" value="1"/>
</dbReference>
<dbReference type="PROSITE" id="PS00137">
    <property type="entry name" value="SUBTILASE_HIS"/>
    <property type="match status" value="1"/>
</dbReference>
<organism evidence="14 15">
    <name type="scientific">Actinomyces johnsonii</name>
    <dbReference type="NCBI Taxonomy" id="544581"/>
    <lineage>
        <taxon>Bacteria</taxon>
        <taxon>Bacillati</taxon>
        <taxon>Actinomycetota</taxon>
        <taxon>Actinomycetes</taxon>
        <taxon>Actinomycetales</taxon>
        <taxon>Actinomycetaceae</taxon>
        <taxon>Actinomyces</taxon>
    </lineage>
</organism>
<comment type="similarity">
    <text evidence="2 9 10">Belongs to the peptidase S8 family.</text>
</comment>
<feature type="region of interest" description="Disordered" evidence="11">
    <location>
        <begin position="502"/>
        <end position="564"/>
    </location>
</feature>
<sequence>MTTTLSRKRVLIIAIVSTVAVVSIIAAGLVYAGVFGNRSSSAKASSSTAANEPSDRFIVSYAENSAAAKVIASAKAYGENVLESLPSEDRQTLDNAAGKFSVKVENVTAHSLSTAGVKLSDKLTVNQVKEFISTLEAANGIESVEPDMHMTAVDNASSEDSNVPDDQYFSKQWDMTSGSYGVNATNAWSQSTGKGVTVAVIDTGILSNHPDFEGQLLPGYDFISDPARARDNDGYDADPSDEGDWVEQGDCSSEGGASKDQTSSWHGSHVAGTIAARTNNKNGVAGVAPDAKIVPVRVLGRCGSTSADTIDAVTWASGGKVNGVPDNENPARIINMSIGGTGSCPRFFQKTIDAAVARGSIIVAAAGNDDQDVRNVAPAGCKNVITVGASTKTGARSSFSNYGTGVDISAPGGEIDAAENGILSLADKSTKAPQDPDYAIMMGTSQATPHVSGTVALMLALNPDLKAEEVVTILQNTATPMAECDRKACGAGIVNAAAAVDNVSGKSPGPSTTASASPSASDKESSSPSASPSTSSRRSSTPSTSPSTSSRKSSTPSVPPRHFQ</sequence>
<keyword evidence="4 9" id="KW-0645">Protease</keyword>
<evidence type="ECO:0000256" key="8">
    <source>
        <dbReference type="ARBA" id="ARBA00023145"/>
    </source>
</evidence>
<evidence type="ECO:0000256" key="5">
    <source>
        <dbReference type="ARBA" id="ARBA00022729"/>
    </source>
</evidence>
<keyword evidence="6 9" id="KW-0378">Hydrolase</keyword>
<dbReference type="InterPro" id="IPR000209">
    <property type="entry name" value="Peptidase_S8/S53_dom"/>
</dbReference>
<dbReference type="FunFam" id="3.40.50.200:FF:000022">
    <property type="entry name" value="Extracellular protease"/>
    <property type="match status" value="1"/>
</dbReference>
<dbReference type="GO" id="GO:0004252">
    <property type="term" value="F:serine-type endopeptidase activity"/>
    <property type="evidence" value="ECO:0007669"/>
    <property type="project" value="UniProtKB-UniRule"/>
</dbReference>
<dbReference type="InterPro" id="IPR050131">
    <property type="entry name" value="Peptidase_S8_subtilisin-like"/>
</dbReference>
<dbReference type="AlphaFoldDB" id="A0A508A348"/>
<keyword evidence="12" id="KW-0472">Membrane</keyword>
<dbReference type="InterPro" id="IPR034176">
    <property type="entry name" value="Peptidases_S8_13"/>
</dbReference>
<gene>
    <name evidence="14" type="ORF">FK256_05465</name>
</gene>
<keyword evidence="7 9" id="KW-0720">Serine protease</keyword>
<name>A0A508A348_9ACTO</name>
<protein>
    <submittedName>
        <fullName evidence="14">S8 family serine peptidase</fullName>
    </submittedName>
</protein>
<dbReference type="PRINTS" id="PR00723">
    <property type="entry name" value="SUBTILISIN"/>
</dbReference>
<dbReference type="PROSITE" id="PS00136">
    <property type="entry name" value="SUBTILASE_ASP"/>
    <property type="match status" value="1"/>
</dbReference>
<proteinExistence type="inferred from homology"/>
<evidence type="ECO:0000256" key="11">
    <source>
        <dbReference type="SAM" id="MobiDB-lite"/>
    </source>
</evidence>
<dbReference type="InterPro" id="IPR022398">
    <property type="entry name" value="Peptidase_S8_His-AS"/>
</dbReference>
<keyword evidence="12" id="KW-1133">Transmembrane helix</keyword>
<dbReference type="PANTHER" id="PTHR43806">
    <property type="entry name" value="PEPTIDASE S8"/>
    <property type="match status" value="1"/>
</dbReference>
<keyword evidence="8" id="KW-0865">Zymogen</keyword>
<evidence type="ECO:0000256" key="1">
    <source>
        <dbReference type="ARBA" id="ARBA00004613"/>
    </source>
</evidence>
<comment type="subcellular location">
    <subcellularLocation>
        <location evidence="1">Secreted</location>
    </subcellularLocation>
</comment>
<dbReference type="PROSITE" id="PS00138">
    <property type="entry name" value="SUBTILASE_SER"/>
    <property type="match status" value="1"/>
</dbReference>
<evidence type="ECO:0000256" key="10">
    <source>
        <dbReference type="RuleBase" id="RU003355"/>
    </source>
</evidence>
<dbReference type="GO" id="GO:0006508">
    <property type="term" value="P:proteolysis"/>
    <property type="evidence" value="ECO:0007669"/>
    <property type="project" value="UniProtKB-KW"/>
</dbReference>
<feature type="compositionally biased region" description="Acidic residues" evidence="11">
    <location>
        <begin position="234"/>
        <end position="247"/>
    </location>
</feature>
<evidence type="ECO:0000259" key="13">
    <source>
        <dbReference type="Pfam" id="PF00082"/>
    </source>
</evidence>
<dbReference type="CDD" id="cd07496">
    <property type="entry name" value="Peptidases_S8_13"/>
    <property type="match status" value="1"/>
</dbReference>
<dbReference type="Proteomes" id="UP000319010">
    <property type="component" value="Unassembled WGS sequence"/>
</dbReference>
<dbReference type="GO" id="GO:0005576">
    <property type="term" value="C:extracellular region"/>
    <property type="evidence" value="ECO:0007669"/>
    <property type="project" value="UniProtKB-SubCell"/>
</dbReference>
<dbReference type="InterPro" id="IPR023828">
    <property type="entry name" value="Peptidase_S8_Ser-AS"/>
</dbReference>
<keyword evidence="3" id="KW-0964">Secreted</keyword>
<feature type="region of interest" description="Disordered" evidence="11">
    <location>
        <begin position="228"/>
        <end position="268"/>
    </location>
</feature>
<accession>A0A508A348</accession>
<dbReference type="SUPFAM" id="SSF52743">
    <property type="entry name" value="Subtilisin-like"/>
    <property type="match status" value="1"/>
</dbReference>
<dbReference type="InterPro" id="IPR036852">
    <property type="entry name" value="Peptidase_S8/S53_dom_sf"/>
</dbReference>
<dbReference type="InterPro" id="IPR015500">
    <property type="entry name" value="Peptidase_S8_subtilisin-rel"/>
</dbReference>
<evidence type="ECO:0000313" key="15">
    <source>
        <dbReference type="Proteomes" id="UP000319010"/>
    </source>
</evidence>
<evidence type="ECO:0000256" key="3">
    <source>
        <dbReference type="ARBA" id="ARBA00022525"/>
    </source>
</evidence>
<dbReference type="EMBL" id="VICB01000005">
    <property type="protein sequence ID" value="TQD43747.1"/>
    <property type="molecule type" value="Genomic_DNA"/>
</dbReference>
<feature type="compositionally biased region" description="Low complexity" evidence="11">
    <location>
        <begin position="502"/>
        <end position="556"/>
    </location>
</feature>